<dbReference type="GO" id="GO:0016747">
    <property type="term" value="F:acyltransferase activity, transferring groups other than amino-acyl groups"/>
    <property type="evidence" value="ECO:0007669"/>
    <property type="project" value="InterPro"/>
</dbReference>
<sequence length="183" mass="21783">MLIHIGTQKIETERLILRKFKFLDADVMFKNWASDPENCKYLFWKEHKDIDETKKILSNWISNYERKDYYRWAICLKRTKELIGGIDIILIFEHIDCVEFGYVLSKKYWNRGIMTEAFKAAQNFMFKKVNCHRIQAKHDVRNLASGKVMKKTGMEFEGILRKLCKSNIGEWVDVSLYSILTII</sequence>
<dbReference type="InterPro" id="IPR016181">
    <property type="entry name" value="Acyl_CoA_acyltransferase"/>
</dbReference>
<name>A0AA48HX95_9FIRM</name>
<dbReference type="Gene3D" id="3.40.630.30">
    <property type="match status" value="1"/>
</dbReference>
<dbReference type="InterPro" id="IPR000182">
    <property type="entry name" value="GNAT_dom"/>
</dbReference>
<dbReference type="SUPFAM" id="SSF55729">
    <property type="entry name" value="Acyl-CoA N-acyltransferases (Nat)"/>
    <property type="match status" value="1"/>
</dbReference>
<dbReference type="EMBL" id="AP027925">
    <property type="protein sequence ID" value="BED93121.1"/>
    <property type="molecule type" value="Genomic_DNA"/>
</dbReference>
<accession>A0AA48HX95</accession>
<evidence type="ECO:0000259" key="1">
    <source>
        <dbReference type="PROSITE" id="PS51186"/>
    </source>
</evidence>
<dbReference type="PROSITE" id="PS51186">
    <property type="entry name" value="GNAT"/>
    <property type="match status" value="1"/>
</dbReference>
<gene>
    <name evidence="2" type="ORF">RsTaC01_1084</name>
</gene>
<feature type="domain" description="N-acetyltransferase" evidence="1">
    <location>
        <begin position="27"/>
        <end position="183"/>
    </location>
</feature>
<evidence type="ECO:0000313" key="2">
    <source>
        <dbReference type="EMBL" id="BED93121.1"/>
    </source>
</evidence>
<dbReference type="Proteomes" id="UP001335720">
    <property type="component" value="Chromosome"/>
</dbReference>
<dbReference type="PANTHER" id="PTHR43792">
    <property type="entry name" value="GNAT FAMILY, PUTATIVE (AFU_ORTHOLOGUE AFUA_3G00765)-RELATED-RELATED"/>
    <property type="match status" value="1"/>
</dbReference>
<organism evidence="2">
    <name type="scientific">Candidatus Paraimprobicoccus trichonymphae</name>
    <dbReference type="NCBI Taxonomy" id="3033793"/>
    <lineage>
        <taxon>Bacteria</taxon>
        <taxon>Bacillati</taxon>
        <taxon>Bacillota</taxon>
        <taxon>Clostridia</taxon>
        <taxon>Candidatus Paraimprobicoccus</taxon>
    </lineage>
</organism>
<dbReference type="AlphaFoldDB" id="A0AA48HX95"/>
<dbReference type="InterPro" id="IPR051531">
    <property type="entry name" value="N-acetyltransferase"/>
</dbReference>
<dbReference type="Pfam" id="PF13302">
    <property type="entry name" value="Acetyltransf_3"/>
    <property type="match status" value="1"/>
</dbReference>
<dbReference type="PANTHER" id="PTHR43792:SF1">
    <property type="entry name" value="N-ACETYLTRANSFERASE DOMAIN-CONTAINING PROTEIN"/>
    <property type="match status" value="1"/>
</dbReference>
<protein>
    <submittedName>
        <fullName evidence="2">GNAT family N-acetyltransferase</fullName>
    </submittedName>
</protein>
<dbReference type="KEGG" id="ptrh:RsTaC01_1084"/>
<reference evidence="2" key="1">
    <citation type="journal article" date="2023" name="ISME J.">
        <title>Emergence of putative energy parasites within Clostridia revealed by genome analysis of a novel endosymbiotic clade.</title>
        <authorList>
            <person name="Takahashi K."/>
            <person name="Kuwahara H."/>
            <person name="Horikawa Y."/>
            <person name="Izawa K."/>
            <person name="Kato D."/>
            <person name="Inagaki T."/>
            <person name="Yuki M."/>
            <person name="Ohkuma M."/>
            <person name="Hongoh Y."/>
        </authorList>
    </citation>
    <scope>NUCLEOTIDE SEQUENCE</scope>
    <source>
        <strain evidence="2">RsTa-C01</strain>
    </source>
</reference>
<proteinExistence type="predicted"/>